<sequence>MKKLPADVKKAIRESAKYYEKARAYNNDVRYWIEDNCGDEPIDYWLDQLIDGTEIAHNPKAVIKAFEDFLNGNFEVLE</sequence>
<gene>
    <name evidence="1" type="ORF">PIL02S_03456</name>
</gene>
<protein>
    <submittedName>
        <fullName evidence="1">Uncharacterized protein</fullName>
    </submittedName>
</protein>
<reference evidence="1 2" key="1">
    <citation type="submission" date="2018-01" db="EMBL/GenBank/DDBJ databases">
        <title>Genome sequence of the PGP bacterium Paenibacillus illinoisensis E3.</title>
        <authorList>
            <person name="Rolli E."/>
            <person name="Marasco R."/>
            <person name="Bessem C."/>
            <person name="Michoud G."/>
            <person name="Gaiarsa S."/>
            <person name="Borin S."/>
            <person name="Daffonchio D."/>
        </authorList>
    </citation>
    <scope>NUCLEOTIDE SEQUENCE [LARGE SCALE GENOMIC DNA]</scope>
    <source>
        <strain evidence="1 2">E3</strain>
    </source>
</reference>
<accession>A0A2W0CJ10</accession>
<evidence type="ECO:0000313" key="1">
    <source>
        <dbReference type="EMBL" id="PYY28305.1"/>
    </source>
</evidence>
<evidence type="ECO:0000313" key="2">
    <source>
        <dbReference type="Proteomes" id="UP000247459"/>
    </source>
</evidence>
<dbReference type="Proteomes" id="UP000247459">
    <property type="component" value="Unassembled WGS sequence"/>
</dbReference>
<organism evidence="1 2">
    <name type="scientific">Paenibacillus illinoisensis</name>
    <dbReference type="NCBI Taxonomy" id="59845"/>
    <lineage>
        <taxon>Bacteria</taxon>
        <taxon>Bacillati</taxon>
        <taxon>Bacillota</taxon>
        <taxon>Bacilli</taxon>
        <taxon>Bacillales</taxon>
        <taxon>Paenibacillaceae</taxon>
        <taxon>Paenibacillus</taxon>
    </lineage>
</organism>
<dbReference type="AlphaFoldDB" id="A0A2W0CJ10"/>
<name>A0A2W0CJ10_9BACL</name>
<dbReference type="EMBL" id="PRLG01000020">
    <property type="protein sequence ID" value="PYY28305.1"/>
    <property type="molecule type" value="Genomic_DNA"/>
</dbReference>
<comment type="caution">
    <text evidence="1">The sequence shown here is derived from an EMBL/GenBank/DDBJ whole genome shotgun (WGS) entry which is preliminary data.</text>
</comment>
<dbReference type="RefSeq" id="WP_110820955.1">
    <property type="nucleotide sequence ID" value="NZ_PRLG01000020.1"/>
</dbReference>
<proteinExistence type="predicted"/>